<evidence type="ECO:0000313" key="8">
    <source>
        <dbReference type="EMBL" id="EFH88643.1"/>
    </source>
</evidence>
<dbReference type="RefSeq" id="WP_007904750.1">
    <property type="nucleotide sequence ID" value="NZ_ADVG01000001.1"/>
</dbReference>
<dbReference type="Proteomes" id="UP000004508">
    <property type="component" value="Unassembled WGS sequence"/>
</dbReference>
<reference evidence="8 9" key="1">
    <citation type="journal article" date="2011" name="Stand. Genomic Sci.">
        <title>Non-contiguous finished genome sequence and contextual data of the filamentous soil bacterium Ktedonobacter racemifer type strain (SOSP1-21).</title>
        <authorList>
            <person name="Chang Y.J."/>
            <person name="Land M."/>
            <person name="Hauser L."/>
            <person name="Chertkov O."/>
            <person name="Del Rio T.G."/>
            <person name="Nolan M."/>
            <person name="Copeland A."/>
            <person name="Tice H."/>
            <person name="Cheng J.F."/>
            <person name="Lucas S."/>
            <person name="Han C."/>
            <person name="Goodwin L."/>
            <person name="Pitluck S."/>
            <person name="Ivanova N."/>
            <person name="Ovchinikova G."/>
            <person name="Pati A."/>
            <person name="Chen A."/>
            <person name="Palaniappan K."/>
            <person name="Mavromatis K."/>
            <person name="Liolios K."/>
            <person name="Brettin T."/>
            <person name="Fiebig A."/>
            <person name="Rohde M."/>
            <person name="Abt B."/>
            <person name="Goker M."/>
            <person name="Detter J.C."/>
            <person name="Woyke T."/>
            <person name="Bristow J."/>
            <person name="Eisen J.A."/>
            <person name="Markowitz V."/>
            <person name="Hugenholtz P."/>
            <person name="Kyrpides N.C."/>
            <person name="Klenk H.P."/>
            <person name="Lapidus A."/>
        </authorList>
    </citation>
    <scope>NUCLEOTIDE SEQUENCE [LARGE SCALE GENOMIC DNA]</scope>
    <source>
        <strain evidence="9">DSM 44963</strain>
    </source>
</reference>
<evidence type="ECO:0000256" key="6">
    <source>
        <dbReference type="SAM" id="Phobius"/>
    </source>
</evidence>
<sequence length="70" mass="7964">MAFGVHPLTLIFLLIPLLLSIFWLWALIDCILNKRLQGSQKLLWFLLILFTHVIGALLYVLIGKSSQKAS</sequence>
<dbReference type="OrthoDB" id="826720at2"/>
<keyword evidence="3 6" id="KW-0812">Transmembrane</keyword>
<dbReference type="Pfam" id="PF13396">
    <property type="entry name" value="PLDc_N"/>
    <property type="match status" value="1"/>
</dbReference>
<gene>
    <name evidence="8" type="ORF">Krac_10126</name>
</gene>
<name>D6TFG3_KTERA</name>
<dbReference type="EMBL" id="ADVG01000001">
    <property type="protein sequence ID" value="EFH88643.1"/>
    <property type="molecule type" value="Genomic_DNA"/>
</dbReference>
<keyword evidence="4 6" id="KW-1133">Transmembrane helix</keyword>
<evidence type="ECO:0000259" key="7">
    <source>
        <dbReference type="Pfam" id="PF13396"/>
    </source>
</evidence>
<evidence type="ECO:0000256" key="2">
    <source>
        <dbReference type="ARBA" id="ARBA00022475"/>
    </source>
</evidence>
<evidence type="ECO:0000256" key="4">
    <source>
        <dbReference type="ARBA" id="ARBA00022989"/>
    </source>
</evidence>
<protein>
    <recommendedName>
        <fullName evidence="7">Cardiolipin synthase N-terminal domain-containing protein</fullName>
    </recommendedName>
</protein>
<proteinExistence type="predicted"/>
<dbReference type="InterPro" id="IPR027379">
    <property type="entry name" value="CLS_N"/>
</dbReference>
<feature type="domain" description="Cardiolipin synthase N-terminal" evidence="7">
    <location>
        <begin position="21"/>
        <end position="63"/>
    </location>
</feature>
<dbReference type="GO" id="GO:0005886">
    <property type="term" value="C:plasma membrane"/>
    <property type="evidence" value="ECO:0007669"/>
    <property type="project" value="UniProtKB-SubCell"/>
</dbReference>
<keyword evidence="5 6" id="KW-0472">Membrane</keyword>
<dbReference type="InParanoid" id="D6TFG3"/>
<comment type="subcellular location">
    <subcellularLocation>
        <location evidence="1">Cell membrane</location>
        <topology evidence="1">Multi-pass membrane protein</topology>
    </subcellularLocation>
</comment>
<keyword evidence="2" id="KW-1003">Cell membrane</keyword>
<evidence type="ECO:0000256" key="1">
    <source>
        <dbReference type="ARBA" id="ARBA00004651"/>
    </source>
</evidence>
<comment type="caution">
    <text evidence="8">The sequence shown here is derived from an EMBL/GenBank/DDBJ whole genome shotgun (WGS) entry which is preliminary data.</text>
</comment>
<dbReference type="AlphaFoldDB" id="D6TFG3"/>
<keyword evidence="9" id="KW-1185">Reference proteome</keyword>
<accession>D6TFG3</accession>
<feature type="transmembrane region" description="Helical" evidence="6">
    <location>
        <begin position="42"/>
        <end position="62"/>
    </location>
</feature>
<evidence type="ECO:0000313" key="9">
    <source>
        <dbReference type="Proteomes" id="UP000004508"/>
    </source>
</evidence>
<organism evidence="8 9">
    <name type="scientific">Ktedonobacter racemifer DSM 44963</name>
    <dbReference type="NCBI Taxonomy" id="485913"/>
    <lineage>
        <taxon>Bacteria</taxon>
        <taxon>Bacillati</taxon>
        <taxon>Chloroflexota</taxon>
        <taxon>Ktedonobacteria</taxon>
        <taxon>Ktedonobacterales</taxon>
        <taxon>Ktedonobacteraceae</taxon>
        <taxon>Ktedonobacter</taxon>
    </lineage>
</organism>
<evidence type="ECO:0000256" key="3">
    <source>
        <dbReference type="ARBA" id="ARBA00022692"/>
    </source>
</evidence>
<evidence type="ECO:0000256" key="5">
    <source>
        <dbReference type="ARBA" id="ARBA00023136"/>
    </source>
</evidence>